<feature type="transmembrane region" description="Helical" evidence="1">
    <location>
        <begin position="225"/>
        <end position="244"/>
    </location>
</feature>
<keyword evidence="3" id="KW-1185">Reference proteome</keyword>
<dbReference type="Proteomes" id="UP000256970">
    <property type="component" value="Unassembled WGS sequence"/>
</dbReference>
<evidence type="ECO:0000313" key="2">
    <source>
        <dbReference type="EMBL" id="SZX70483.1"/>
    </source>
</evidence>
<name>A0A383W047_TETOB</name>
<evidence type="ECO:0000256" key="1">
    <source>
        <dbReference type="SAM" id="Phobius"/>
    </source>
</evidence>
<accession>A0A383W047</accession>
<evidence type="ECO:0000313" key="3">
    <source>
        <dbReference type="Proteomes" id="UP000256970"/>
    </source>
</evidence>
<organism evidence="2 3">
    <name type="scientific">Tetradesmus obliquus</name>
    <name type="common">Green alga</name>
    <name type="synonym">Acutodesmus obliquus</name>
    <dbReference type="NCBI Taxonomy" id="3088"/>
    <lineage>
        <taxon>Eukaryota</taxon>
        <taxon>Viridiplantae</taxon>
        <taxon>Chlorophyta</taxon>
        <taxon>core chlorophytes</taxon>
        <taxon>Chlorophyceae</taxon>
        <taxon>CS clade</taxon>
        <taxon>Sphaeropleales</taxon>
        <taxon>Scenedesmaceae</taxon>
        <taxon>Tetradesmus</taxon>
    </lineage>
</organism>
<dbReference type="AlphaFoldDB" id="A0A383W047"/>
<gene>
    <name evidence="2" type="ORF">BQ4739_LOCUS10695</name>
</gene>
<proteinExistence type="predicted"/>
<feature type="transmembrane region" description="Helical" evidence="1">
    <location>
        <begin position="295"/>
        <end position="317"/>
    </location>
</feature>
<feature type="transmembrane region" description="Helical" evidence="1">
    <location>
        <begin position="264"/>
        <end position="283"/>
    </location>
</feature>
<protein>
    <submittedName>
        <fullName evidence="2">Uncharacterized protein</fullName>
    </submittedName>
</protein>
<feature type="transmembrane region" description="Helical" evidence="1">
    <location>
        <begin position="150"/>
        <end position="169"/>
    </location>
</feature>
<keyword evidence="1" id="KW-0812">Transmembrane</keyword>
<keyword evidence="1" id="KW-0472">Membrane</keyword>
<feature type="transmembrane region" description="Helical" evidence="1">
    <location>
        <begin position="329"/>
        <end position="349"/>
    </location>
</feature>
<sequence length="368" mass="38720">MMLLNKRCGATVRAGSARPALACHINRATKRVFKPVCFRENDKPVSKGVEKAVEKNVAKVTRTMTGFLSDPATQSKAYWTLGSAGVATAAAALLLPGYFAGLMFGAATDPVVNSIARAAGATLIASATVKYTLKEAALRGQLYMDTFQRLNLGLALQASTCLVVLAQAISLRNPLLAAFMGTLCGASLLLSSRIYTLNKAGPPLPSPKKTLSAAISVLMPRNGPATLYSLLTITFAGMAAMCLGASPGRPLVTYEGLSGPMTVFLHRVTGAGMLLQTLVAYSLKDGADREKLGATTFRWLNLGLAGSLLAMVCHMTIDWQSGVLVHGPKTIGMMAAQIAAFMWTSYMYVAGESRPKQQSPAVPVPASS</sequence>
<feature type="transmembrane region" description="Helical" evidence="1">
    <location>
        <begin position="111"/>
        <end position="129"/>
    </location>
</feature>
<dbReference type="EMBL" id="FNXT01000990">
    <property type="protein sequence ID" value="SZX70483.1"/>
    <property type="molecule type" value="Genomic_DNA"/>
</dbReference>
<reference evidence="2 3" key="1">
    <citation type="submission" date="2016-10" db="EMBL/GenBank/DDBJ databases">
        <authorList>
            <person name="Cai Z."/>
        </authorList>
    </citation>
    <scope>NUCLEOTIDE SEQUENCE [LARGE SCALE GENOMIC DNA]</scope>
</reference>
<feature type="transmembrane region" description="Helical" evidence="1">
    <location>
        <begin position="77"/>
        <end position="99"/>
    </location>
</feature>
<keyword evidence="1" id="KW-1133">Transmembrane helix</keyword>
<feature type="transmembrane region" description="Helical" evidence="1">
    <location>
        <begin position="175"/>
        <end position="195"/>
    </location>
</feature>